<dbReference type="GO" id="GO:2001070">
    <property type="term" value="F:starch binding"/>
    <property type="evidence" value="ECO:0007669"/>
    <property type="project" value="InterPro"/>
</dbReference>
<name>A0AAE1YLQ8_9LAMI</name>
<feature type="domain" description="CBM20" evidence="2">
    <location>
        <begin position="87"/>
        <end position="189"/>
    </location>
</feature>
<dbReference type="AlphaFoldDB" id="A0AAE1YLQ8"/>
<dbReference type="PANTHER" id="PTHR15048">
    <property type="entry name" value="STARCH-BINDING DOMAIN-CONTAINING PROTEIN 1"/>
    <property type="match status" value="1"/>
</dbReference>
<dbReference type="InterPro" id="IPR002044">
    <property type="entry name" value="CBM20"/>
</dbReference>
<evidence type="ECO:0000259" key="2">
    <source>
        <dbReference type="PROSITE" id="PS51166"/>
    </source>
</evidence>
<evidence type="ECO:0000313" key="4">
    <source>
        <dbReference type="Proteomes" id="UP001293254"/>
    </source>
</evidence>
<dbReference type="FunFam" id="2.60.40.10:FF:000552">
    <property type="entry name" value="Related to glucoamylase"/>
    <property type="match status" value="1"/>
</dbReference>
<dbReference type="GO" id="GO:0016020">
    <property type="term" value="C:membrane"/>
    <property type="evidence" value="ECO:0007669"/>
    <property type="project" value="TreeGrafter"/>
</dbReference>
<dbReference type="CDD" id="cd05467">
    <property type="entry name" value="CBM20"/>
    <property type="match status" value="1"/>
</dbReference>
<dbReference type="EMBL" id="JACGWO010000003">
    <property type="protein sequence ID" value="KAK4432292.1"/>
    <property type="molecule type" value="Genomic_DNA"/>
</dbReference>
<evidence type="ECO:0000313" key="3">
    <source>
        <dbReference type="EMBL" id="KAK4432292.1"/>
    </source>
</evidence>
<dbReference type="Proteomes" id="UP001293254">
    <property type="component" value="Unassembled WGS sequence"/>
</dbReference>
<comment type="caution">
    <text evidence="3">The sequence shown here is derived from an EMBL/GenBank/DDBJ whole genome shotgun (WGS) entry which is preliminary data.</text>
</comment>
<dbReference type="Pfam" id="PF00686">
    <property type="entry name" value="CBM_20"/>
    <property type="match status" value="1"/>
</dbReference>
<dbReference type="SMART" id="SM01065">
    <property type="entry name" value="CBM_2"/>
    <property type="match status" value="1"/>
</dbReference>
<keyword evidence="4" id="KW-1185">Reference proteome</keyword>
<dbReference type="SUPFAM" id="SSF49452">
    <property type="entry name" value="Starch-binding domain-like"/>
    <property type="match status" value="1"/>
</dbReference>
<protein>
    <recommendedName>
        <fullName evidence="2">CBM20 domain-containing protein</fullName>
    </recommendedName>
</protein>
<dbReference type="InterPro" id="IPR013783">
    <property type="entry name" value="Ig-like_fold"/>
</dbReference>
<dbReference type="Gene3D" id="2.60.40.10">
    <property type="entry name" value="Immunoglobulins"/>
    <property type="match status" value="1"/>
</dbReference>
<evidence type="ECO:0000256" key="1">
    <source>
        <dbReference type="SAM" id="MobiDB-lite"/>
    </source>
</evidence>
<accession>A0AAE1YLQ8</accession>
<dbReference type="PROSITE" id="PS51166">
    <property type="entry name" value="CBM20"/>
    <property type="match status" value="1"/>
</dbReference>
<feature type="region of interest" description="Disordered" evidence="1">
    <location>
        <begin position="427"/>
        <end position="448"/>
    </location>
</feature>
<dbReference type="InterPro" id="IPR013784">
    <property type="entry name" value="Carb-bd-like_fold"/>
</dbReference>
<sequence>MKTLGAASSLNFFTCKQRENERVVWCSRENIAPTTPHARFLGHQKKRVGDGLSLSLSFQHKEDVHPISALSSAQATAETEEIQTIHSDQLRNVHIRFKLQKQCAFGQQFLVVGDDPVLGLWDTSDAVPLNWSDGHVWIADIEIPSGKAITYKFILKGSTGTISWQPGPDRILETWDTEKTITVFEDWDNPQLRNIVEEELVADLPQDSSINLGLSMVADNLTEPNKESLIDDSGSLNDAEMLDHPILEKGIDVLDDLQNENGHIYHAEEPSAPMVAANITEKFGKQELSFNNDEVSGLMTITGQQKEETAWVNDGAVSRSNFFISEDQKRPISDEEVPELVPGLIPIPADDVEETELNLVENNLVGNTAVEYDGIENSKPEIKDEHVSAPHTAETSETPVDEKQQLYGKEQLENNITKSAMQWGEHVSAPPHTADTSDTPVDEKQQQLHGKEQLEINIFKSDVHWGRRTLQKFLASFGFQ</sequence>
<gene>
    <name evidence="3" type="ORF">Salat_0991300</name>
</gene>
<organism evidence="3 4">
    <name type="scientific">Sesamum alatum</name>
    <dbReference type="NCBI Taxonomy" id="300844"/>
    <lineage>
        <taxon>Eukaryota</taxon>
        <taxon>Viridiplantae</taxon>
        <taxon>Streptophyta</taxon>
        <taxon>Embryophyta</taxon>
        <taxon>Tracheophyta</taxon>
        <taxon>Spermatophyta</taxon>
        <taxon>Magnoliopsida</taxon>
        <taxon>eudicotyledons</taxon>
        <taxon>Gunneridae</taxon>
        <taxon>Pentapetalae</taxon>
        <taxon>asterids</taxon>
        <taxon>lamiids</taxon>
        <taxon>Lamiales</taxon>
        <taxon>Pedaliaceae</taxon>
        <taxon>Sesamum</taxon>
    </lineage>
</organism>
<feature type="region of interest" description="Disordered" evidence="1">
    <location>
        <begin position="380"/>
        <end position="402"/>
    </location>
</feature>
<reference evidence="3" key="1">
    <citation type="submission" date="2020-06" db="EMBL/GenBank/DDBJ databases">
        <authorList>
            <person name="Li T."/>
            <person name="Hu X."/>
            <person name="Zhang T."/>
            <person name="Song X."/>
            <person name="Zhang H."/>
            <person name="Dai N."/>
            <person name="Sheng W."/>
            <person name="Hou X."/>
            <person name="Wei L."/>
        </authorList>
    </citation>
    <scope>NUCLEOTIDE SEQUENCE</scope>
    <source>
        <strain evidence="3">3651</strain>
        <tissue evidence="3">Leaf</tissue>
    </source>
</reference>
<dbReference type="PANTHER" id="PTHR15048:SF0">
    <property type="entry name" value="STARCH-BINDING DOMAIN-CONTAINING PROTEIN 1"/>
    <property type="match status" value="1"/>
</dbReference>
<proteinExistence type="predicted"/>
<reference evidence="3" key="2">
    <citation type="journal article" date="2024" name="Plant">
        <title>Genomic evolution and insights into agronomic trait innovations of Sesamum species.</title>
        <authorList>
            <person name="Miao H."/>
            <person name="Wang L."/>
            <person name="Qu L."/>
            <person name="Liu H."/>
            <person name="Sun Y."/>
            <person name="Le M."/>
            <person name="Wang Q."/>
            <person name="Wei S."/>
            <person name="Zheng Y."/>
            <person name="Lin W."/>
            <person name="Duan Y."/>
            <person name="Cao H."/>
            <person name="Xiong S."/>
            <person name="Wang X."/>
            <person name="Wei L."/>
            <person name="Li C."/>
            <person name="Ma Q."/>
            <person name="Ju M."/>
            <person name="Zhao R."/>
            <person name="Li G."/>
            <person name="Mu C."/>
            <person name="Tian Q."/>
            <person name="Mei H."/>
            <person name="Zhang T."/>
            <person name="Gao T."/>
            <person name="Zhang H."/>
        </authorList>
    </citation>
    <scope>NUCLEOTIDE SEQUENCE</scope>
    <source>
        <strain evidence="3">3651</strain>
    </source>
</reference>